<dbReference type="EMBL" id="KI894020">
    <property type="protein sequence ID" value="OCF25762.1"/>
    <property type="molecule type" value="Genomic_DNA"/>
</dbReference>
<dbReference type="AlphaFoldDB" id="A0A1B9G438"/>
<protein>
    <submittedName>
        <fullName evidence="1">Uncharacterized protein</fullName>
    </submittedName>
</protein>
<dbReference type="Proteomes" id="UP000092730">
    <property type="component" value="Chromosome 1"/>
</dbReference>
<dbReference type="KEGG" id="kbi:30207834"/>
<reference evidence="1" key="3">
    <citation type="submission" date="2014-01" db="EMBL/GenBank/DDBJ databases">
        <title>Evolution of pathogenesis and genome organization in the Tremellales.</title>
        <authorList>
            <person name="Cuomo C."/>
            <person name="Litvintseva A."/>
            <person name="Heitman J."/>
            <person name="Chen Y."/>
            <person name="Sun S."/>
            <person name="Springer D."/>
            <person name="Dromer F."/>
            <person name="Young S."/>
            <person name="Zeng Q."/>
            <person name="Chapman S."/>
            <person name="Gujja S."/>
            <person name="Saif S."/>
            <person name="Birren B."/>
        </authorList>
    </citation>
    <scope>NUCLEOTIDE SEQUENCE</scope>
    <source>
        <strain evidence="1">CBS 10118</strain>
    </source>
</reference>
<name>A0A1B9G438_9TREE</name>
<dbReference type="VEuPathDB" id="FungiDB:I302_03435"/>
<reference evidence="2" key="2">
    <citation type="submission" date="2013-07" db="EMBL/GenBank/DDBJ databases">
        <authorList>
            <consortium name="The Broad Institute Genome Sequencing Platform"/>
            <person name="Cuomo C."/>
            <person name="Litvintseva A."/>
            <person name="Chen Y."/>
            <person name="Heitman J."/>
            <person name="Sun S."/>
            <person name="Springer D."/>
            <person name="Dromer F."/>
            <person name="Young S.K."/>
            <person name="Zeng Q."/>
            <person name="Gargeya S."/>
            <person name="Fitzgerald M."/>
            <person name="Abouelleil A."/>
            <person name="Alvarado L."/>
            <person name="Berlin A.M."/>
            <person name="Chapman S.B."/>
            <person name="Dewar J."/>
            <person name="Goldberg J."/>
            <person name="Griggs A."/>
            <person name="Gujja S."/>
            <person name="Hansen M."/>
            <person name="Howarth C."/>
            <person name="Imamovic A."/>
            <person name="Larimer J."/>
            <person name="McCowan C."/>
            <person name="Murphy C."/>
            <person name="Pearson M."/>
            <person name="Priest M."/>
            <person name="Roberts A."/>
            <person name="Saif S."/>
            <person name="Shea T."/>
            <person name="Sykes S."/>
            <person name="Wortman J."/>
            <person name="Nusbaum C."/>
            <person name="Birren B."/>
        </authorList>
    </citation>
    <scope>NUCLEOTIDE SEQUENCE</scope>
    <source>
        <strain evidence="2">CBS 10118</strain>
    </source>
</reference>
<proteinExistence type="predicted"/>
<dbReference type="GeneID" id="30207834"/>
<keyword evidence="3" id="KW-1185">Reference proteome</keyword>
<evidence type="ECO:0000313" key="2">
    <source>
        <dbReference type="EMBL" id="WVW78112.1"/>
    </source>
</evidence>
<reference evidence="1" key="1">
    <citation type="submission" date="2013-07" db="EMBL/GenBank/DDBJ databases">
        <title>The Genome Sequence of Cryptococcus bestiolae CBS10118.</title>
        <authorList>
            <consortium name="The Broad Institute Genome Sequencing Platform"/>
            <person name="Cuomo C."/>
            <person name="Litvintseva A."/>
            <person name="Chen Y."/>
            <person name="Heitman J."/>
            <person name="Sun S."/>
            <person name="Springer D."/>
            <person name="Dromer F."/>
            <person name="Young S.K."/>
            <person name="Zeng Q."/>
            <person name="Gargeya S."/>
            <person name="Fitzgerald M."/>
            <person name="Abouelleil A."/>
            <person name="Alvarado L."/>
            <person name="Berlin A.M."/>
            <person name="Chapman S.B."/>
            <person name="Dewar J."/>
            <person name="Goldberg J."/>
            <person name="Griggs A."/>
            <person name="Gujja S."/>
            <person name="Hansen M."/>
            <person name="Howarth C."/>
            <person name="Imamovic A."/>
            <person name="Larimer J."/>
            <person name="McCowan C."/>
            <person name="Murphy C."/>
            <person name="Pearson M."/>
            <person name="Priest M."/>
            <person name="Roberts A."/>
            <person name="Saif S."/>
            <person name="Shea T."/>
            <person name="Sykes S."/>
            <person name="Wortman J."/>
            <person name="Nusbaum C."/>
            <person name="Birren B."/>
        </authorList>
    </citation>
    <scope>NUCLEOTIDE SEQUENCE [LARGE SCALE GENOMIC DNA]</scope>
    <source>
        <strain evidence="1">CBS 10118</strain>
    </source>
</reference>
<evidence type="ECO:0000313" key="3">
    <source>
        <dbReference type="Proteomes" id="UP000092730"/>
    </source>
</evidence>
<dbReference type="RefSeq" id="XP_019046832.1">
    <property type="nucleotide sequence ID" value="XM_019190084.1"/>
</dbReference>
<evidence type="ECO:0000313" key="1">
    <source>
        <dbReference type="EMBL" id="OCF25762.1"/>
    </source>
</evidence>
<reference evidence="2" key="4">
    <citation type="submission" date="2024-02" db="EMBL/GenBank/DDBJ databases">
        <title>Comparative genomics of Cryptococcus and Kwoniella reveals pathogenesis evolution and contrasting modes of karyotype evolution via chromosome fusion or intercentromeric recombination.</title>
        <authorList>
            <person name="Coelho M.A."/>
            <person name="David-Palma M."/>
            <person name="Shea T."/>
            <person name="Bowers K."/>
            <person name="McGinley-Smith S."/>
            <person name="Mohammad A.W."/>
            <person name="Gnirke A."/>
            <person name="Yurkov A.M."/>
            <person name="Nowrousian M."/>
            <person name="Sun S."/>
            <person name="Cuomo C.A."/>
            <person name="Heitman J."/>
        </authorList>
    </citation>
    <scope>NUCLEOTIDE SEQUENCE</scope>
    <source>
        <strain evidence="2">CBS 10118</strain>
    </source>
</reference>
<dbReference type="EMBL" id="CP144541">
    <property type="protein sequence ID" value="WVW78112.1"/>
    <property type="molecule type" value="Genomic_DNA"/>
</dbReference>
<organism evidence="1">
    <name type="scientific">Kwoniella bestiolae CBS 10118</name>
    <dbReference type="NCBI Taxonomy" id="1296100"/>
    <lineage>
        <taxon>Eukaryota</taxon>
        <taxon>Fungi</taxon>
        <taxon>Dikarya</taxon>
        <taxon>Basidiomycota</taxon>
        <taxon>Agaricomycotina</taxon>
        <taxon>Tremellomycetes</taxon>
        <taxon>Tremellales</taxon>
        <taxon>Cryptococcaceae</taxon>
        <taxon>Kwoniella</taxon>
    </lineage>
</organism>
<accession>A0A1B9G438</accession>
<gene>
    <name evidence="1" type="ORF">I302_03435</name>
    <name evidence="2" type="ORF">I302_100063</name>
</gene>
<sequence length="193" mass="21469">MVISTTSGSAVPHELSRFLCSAGLHHAAVSDILANENITQESKIEKLWKIRDSQAAKRRILDRKLESAAHRLELLSNPSCIVDYPINPDPLCDPDAATVDLPIHHLEQDIRAAIATARRDDLLGNTALGQFTNQIYLHSYNSLVQDSKTNDEIRRRSVSSVSTMYNNPNFRQALESSGGEADWLIEADRSPDH</sequence>